<dbReference type="Proteomes" id="UP000665561">
    <property type="component" value="Unassembled WGS sequence"/>
</dbReference>
<evidence type="ECO:0000313" key="1">
    <source>
        <dbReference type="EMBL" id="NBD24812.1"/>
    </source>
</evidence>
<evidence type="ECO:0008006" key="3">
    <source>
        <dbReference type="Google" id="ProtNLM"/>
    </source>
</evidence>
<sequence>MTQRPIVLIHGYSDKGESFRAWVDKLAERGCDRGNIHVCSYETLTNEVTIPDIAEGFDRALRERIGLKDDEEFDAIVHSTGMLVLRSWLAVYSKRRDRLKHLIGLAPATFGSPLAHKGRSWFGGVFKGRKELGPDFLEAGDRVLDALELGSRFTWDLAEKDLFGELPYYGSHGDTPYVYIFCGTEGYGGIRKLINDPGTDGTVRRAGCGLNVRKIRVDLTNDKVDNRISFSNWSNIDIPMFPIQGADHGSIIAQPSEALVDMVHAALGVEDAQAHQNWLQDAAERTRDIVTELTKWQQFLIRATDERGDPIRDYYIQLEGKRDDGLHEELESFDVDVHTYSGDSSLRNFHVNLDELDPASLESLSLTVIASSGSSLVTYHGFTDVPTADANVYGDKGTWHAKLDLSSLLREGEVKFFYPFTTTLIELRLNREPLPLTGINYVCRFID</sequence>
<gene>
    <name evidence="1" type="ORF">GT019_13085</name>
</gene>
<dbReference type="EMBL" id="JAAAMV010000009">
    <property type="protein sequence ID" value="NBD24812.1"/>
    <property type="molecule type" value="Genomic_DNA"/>
</dbReference>
<evidence type="ECO:0000313" key="2">
    <source>
        <dbReference type="Proteomes" id="UP000665561"/>
    </source>
</evidence>
<keyword evidence="2" id="KW-1185">Reference proteome</keyword>
<accession>A0ABW9XQ84</accession>
<comment type="caution">
    <text evidence="1">The sequence shown here is derived from an EMBL/GenBank/DDBJ whole genome shotgun (WGS) entry which is preliminary data.</text>
</comment>
<protein>
    <recommendedName>
        <fullName evidence="3">Alpha/beta hydrolase</fullName>
    </recommendedName>
</protein>
<dbReference type="RefSeq" id="WP_161743622.1">
    <property type="nucleotide sequence ID" value="NZ_JAAAMV010000009.1"/>
</dbReference>
<reference evidence="1 2" key="1">
    <citation type="submission" date="2020-01" db="EMBL/GenBank/DDBJ databases">
        <title>Paenibacillus soybeanensis sp. nov. isolated from the nodules of soybean (Glycine max(L.) Merr).</title>
        <authorList>
            <person name="Wang H."/>
        </authorList>
    </citation>
    <scope>NUCLEOTIDE SEQUENCE [LARGE SCALE GENOMIC DNA]</scope>
    <source>
        <strain evidence="1 2">T1</strain>
    </source>
</reference>
<dbReference type="InterPro" id="IPR029058">
    <property type="entry name" value="AB_hydrolase_fold"/>
</dbReference>
<name>A0ABW9XQ84_9BACL</name>
<organism evidence="1 2">
    <name type="scientific">Paenibacillus glycinis</name>
    <dbReference type="NCBI Taxonomy" id="2697035"/>
    <lineage>
        <taxon>Bacteria</taxon>
        <taxon>Bacillati</taxon>
        <taxon>Bacillota</taxon>
        <taxon>Bacilli</taxon>
        <taxon>Bacillales</taxon>
        <taxon>Paenibacillaceae</taxon>
        <taxon>Paenibacillus</taxon>
    </lineage>
</organism>
<dbReference type="Gene3D" id="3.40.50.1820">
    <property type="entry name" value="alpha/beta hydrolase"/>
    <property type="match status" value="1"/>
</dbReference>
<proteinExistence type="predicted"/>
<dbReference type="SUPFAM" id="SSF53474">
    <property type="entry name" value="alpha/beta-Hydrolases"/>
    <property type="match status" value="1"/>
</dbReference>